<dbReference type="Proteomes" id="UP001154255">
    <property type="component" value="Unassembled WGS sequence"/>
</dbReference>
<dbReference type="GO" id="GO:0042834">
    <property type="term" value="F:peptidoglycan binding"/>
    <property type="evidence" value="ECO:0007669"/>
    <property type="project" value="InterPro"/>
</dbReference>
<comment type="similarity">
    <text evidence="1">Belongs to the transglycosylase Slt family.</text>
</comment>
<dbReference type="SUPFAM" id="SSF53955">
    <property type="entry name" value="Lysozyme-like"/>
    <property type="match status" value="1"/>
</dbReference>
<evidence type="ECO:0000259" key="4">
    <source>
        <dbReference type="PROSITE" id="PS51724"/>
    </source>
</evidence>
<dbReference type="Proteomes" id="UP001154259">
    <property type="component" value="Unassembled WGS sequence"/>
</dbReference>
<proteinExistence type="inferred from homology"/>
<dbReference type="AlphaFoldDB" id="A0A9W4TQY8"/>
<feature type="region of interest" description="Disordered" evidence="3">
    <location>
        <begin position="263"/>
        <end position="292"/>
    </location>
</feature>
<dbReference type="PANTHER" id="PTHR37423:SF2">
    <property type="entry name" value="MEMBRANE-BOUND LYTIC MUREIN TRANSGLYCOSYLASE C"/>
    <property type="match status" value="1"/>
</dbReference>
<dbReference type="InterPro" id="IPR007730">
    <property type="entry name" value="SPOR-like_dom"/>
</dbReference>
<organism evidence="5 7">
    <name type="scientific">Commensalibacter communis</name>
    <dbReference type="NCBI Taxonomy" id="2972786"/>
    <lineage>
        <taxon>Bacteria</taxon>
        <taxon>Pseudomonadati</taxon>
        <taxon>Pseudomonadota</taxon>
        <taxon>Alphaproteobacteria</taxon>
        <taxon>Acetobacterales</taxon>
        <taxon>Acetobacteraceae</taxon>
    </lineage>
</organism>
<dbReference type="InterPro" id="IPR036680">
    <property type="entry name" value="SPOR-like_sf"/>
</dbReference>
<dbReference type="Pfam" id="PF05036">
    <property type="entry name" value="SPOR"/>
    <property type="match status" value="1"/>
</dbReference>
<evidence type="ECO:0000313" key="8">
    <source>
        <dbReference type="Proteomes" id="UP001154259"/>
    </source>
</evidence>
<feature type="domain" description="SPOR" evidence="4">
    <location>
        <begin position="308"/>
        <end position="390"/>
    </location>
</feature>
<dbReference type="CDD" id="cd00254">
    <property type="entry name" value="LT-like"/>
    <property type="match status" value="1"/>
</dbReference>
<dbReference type="Gene3D" id="3.30.70.1070">
    <property type="entry name" value="Sporulation related repeat"/>
    <property type="match status" value="1"/>
</dbReference>
<dbReference type="InterPro" id="IPR008258">
    <property type="entry name" value="Transglycosylase_SLT_dom_1"/>
</dbReference>
<evidence type="ECO:0000256" key="2">
    <source>
        <dbReference type="ARBA" id="ARBA00009387"/>
    </source>
</evidence>
<evidence type="ECO:0000313" key="5">
    <source>
        <dbReference type="EMBL" id="CAI3957617.1"/>
    </source>
</evidence>
<dbReference type="Pfam" id="PF01464">
    <property type="entry name" value="SLT"/>
    <property type="match status" value="1"/>
</dbReference>
<dbReference type="InterPro" id="IPR023346">
    <property type="entry name" value="Lysozyme-like_dom_sf"/>
</dbReference>
<comment type="caution">
    <text evidence="5">The sequence shown here is derived from an EMBL/GenBank/DDBJ whole genome shotgun (WGS) entry which is preliminary data.</text>
</comment>
<dbReference type="EMBL" id="CAMXCM010000010">
    <property type="protein sequence ID" value="CAI3957617.1"/>
    <property type="molecule type" value="Genomic_DNA"/>
</dbReference>
<accession>A0A9W4TQY8</accession>
<name>A0A9W4TQY8_9PROT</name>
<evidence type="ECO:0000256" key="1">
    <source>
        <dbReference type="ARBA" id="ARBA00007734"/>
    </source>
</evidence>
<reference evidence="5" key="1">
    <citation type="submission" date="2022-10" db="EMBL/GenBank/DDBJ databases">
        <authorList>
            <person name="Botero Cardona J."/>
        </authorList>
    </citation>
    <scope>NUCLEOTIDE SEQUENCE</scope>
    <source>
        <strain evidence="5">LMG 31819</strain>
        <strain evidence="6">R-53529</strain>
    </source>
</reference>
<dbReference type="PANTHER" id="PTHR37423">
    <property type="entry name" value="SOLUBLE LYTIC MUREIN TRANSGLYCOSYLASE-RELATED"/>
    <property type="match status" value="1"/>
</dbReference>
<comment type="similarity">
    <text evidence="2">Belongs to the virb1 family.</text>
</comment>
<sequence length="390" mass="43055">MTLTKQSFSDIPIHNCLIKVRIRMTIHHKIQHHSLLYVLRFSPILALILLTACGGGGNKNKSGVVSSRYSNYMDNHPEWRPPGPPADPWGPYINQSSQRFNVPDQWIRAVIMQESRGYQYYNKRPITSPHGAKGLMQLKTPTYRDMAKRYKLGKDPYNPQDNIMAGTAYIRILYNQFGAPGFVAAYHGGPGTLSNHLKHGSSLPKATKQYLTAVSAKLGNDIPMSGPFAKYASGSSRRSKSKTPLPLEAYYTPKSYAPTTMVAQNTVQPRKRRSLKSGSTYKPMTPIYPTQSQPRPNIVQVAYAPTASASKGNWGVQVGAYPSISLAQQATAKAQSKIADSFSFANPSIESVNKNGTTLYRARLTGISQISAIQACRQLKQKGMNCITVQ</sequence>
<dbReference type="Gene3D" id="1.10.530.10">
    <property type="match status" value="1"/>
</dbReference>
<evidence type="ECO:0000313" key="7">
    <source>
        <dbReference type="Proteomes" id="UP001154255"/>
    </source>
</evidence>
<evidence type="ECO:0000256" key="3">
    <source>
        <dbReference type="SAM" id="MobiDB-lite"/>
    </source>
</evidence>
<dbReference type="PROSITE" id="PS51724">
    <property type="entry name" value="SPOR"/>
    <property type="match status" value="1"/>
</dbReference>
<gene>
    <name evidence="6" type="ORF">R53529_LOCUS2221</name>
    <name evidence="5" type="ORF">R53530_LOCUS2218</name>
</gene>
<protein>
    <submittedName>
        <fullName evidence="5 6">Soluble lytic murein transglycosylase or regulatory protein s ( may contain LysM/invasin domain) (MltE)</fullName>
    </submittedName>
</protein>
<dbReference type="EMBL" id="CAMXCS010000010">
    <property type="protein sequence ID" value="CAI3959652.1"/>
    <property type="molecule type" value="Genomic_DNA"/>
</dbReference>
<feature type="compositionally biased region" description="Polar residues" evidence="3">
    <location>
        <begin position="276"/>
        <end position="292"/>
    </location>
</feature>
<keyword evidence="8" id="KW-1185">Reference proteome</keyword>
<evidence type="ECO:0000313" key="6">
    <source>
        <dbReference type="EMBL" id="CAI3959652.1"/>
    </source>
</evidence>